<dbReference type="SUPFAM" id="SSF53474">
    <property type="entry name" value="alpha/beta-Hydrolases"/>
    <property type="match status" value="1"/>
</dbReference>
<reference evidence="6 7" key="1">
    <citation type="submission" date="2020-05" db="EMBL/GenBank/DDBJ databases">
        <title>Genome sequence of Kribbella sandramycini ATCC 39419.</title>
        <authorList>
            <person name="Maclea K.S."/>
            <person name="Fair J.L."/>
        </authorList>
    </citation>
    <scope>NUCLEOTIDE SEQUENCE [LARGE SCALE GENOMIC DNA]</scope>
    <source>
        <strain evidence="6 7">ATCC 39419</strain>
    </source>
</reference>
<keyword evidence="3" id="KW-0378">Hydrolase</keyword>
<dbReference type="Proteomes" id="UP000534306">
    <property type="component" value="Unassembled WGS sequence"/>
</dbReference>
<dbReference type="Gene3D" id="3.40.50.1820">
    <property type="entry name" value="alpha/beta hydrolase"/>
    <property type="match status" value="1"/>
</dbReference>
<dbReference type="InterPro" id="IPR029058">
    <property type="entry name" value="AB_hydrolase_fold"/>
</dbReference>
<evidence type="ECO:0000256" key="2">
    <source>
        <dbReference type="ARBA" id="ARBA00022729"/>
    </source>
</evidence>
<dbReference type="GO" id="GO:0006508">
    <property type="term" value="P:proteolysis"/>
    <property type="evidence" value="ECO:0007669"/>
    <property type="project" value="UniProtKB-KW"/>
</dbReference>
<protein>
    <submittedName>
        <fullName evidence="6">Peptidase S37</fullName>
    </submittedName>
</protein>
<dbReference type="AlphaFoldDB" id="A0A7Y4L5F6"/>
<evidence type="ECO:0000256" key="1">
    <source>
        <dbReference type="ARBA" id="ARBA00022670"/>
    </source>
</evidence>
<keyword evidence="2 4" id="KW-0732">Signal</keyword>
<dbReference type="EMBL" id="JABJRC010000009">
    <property type="protein sequence ID" value="NOL44692.1"/>
    <property type="molecule type" value="Genomic_DNA"/>
</dbReference>
<reference evidence="5 8" key="2">
    <citation type="submission" date="2020-08" db="EMBL/GenBank/DDBJ databases">
        <title>Sequencing the genomes of 1000 actinobacteria strains.</title>
        <authorList>
            <person name="Klenk H.-P."/>
        </authorList>
    </citation>
    <scope>NUCLEOTIDE SEQUENCE [LARGE SCALE GENOMIC DNA]</scope>
    <source>
        <strain evidence="5 8">DSM 15626</strain>
    </source>
</reference>
<feature type="signal peptide" evidence="4">
    <location>
        <begin position="1"/>
        <end position="22"/>
    </location>
</feature>
<organism evidence="6 7">
    <name type="scientific">Kribbella sandramycini</name>
    <dbReference type="NCBI Taxonomy" id="60450"/>
    <lineage>
        <taxon>Bacteria</taxon>
        <taxon>Bacillati</taxon>
        <taxon>Actinomycetota</taxon>
        <taxon>Actinomycetes</taxon>
        <taxon>Propionibacteriales</taxon>
        <taxon>Kribbellaceae</taxon>
        <taxon>Kribbella</taxon>
    </lineage>
</organism>
<comment type="caution">
    <text evidence="6">The sequence shown here is derived from an EMBL/GenBank/DDBJ whole genome shotgun (WGS) entry which is preliminary data.</text>
</comment>
<name>A0A7Y4L5F6_9ACTN</name>
<gene>
    <name evidence="5" type="ORF">HNR71_002607</name>
    <name evidence="6" type="ORF">HPO96_31030</name>
</gene>
<keyword evidence="1" id="KW-0645">Protease</keyword>
<evidence type="ECO:0000256" key="4">
    <source>
        <dbReference type="SAM" id="SignalP"/>
    </source>
</evidence>
<dbReference type="PANTHER" id="PTHR11010:SF38">
    <property type="entry name" value="LYSOSOMAL PRO-X CARBOXYPEPTIDASE"/>
    <property type="match status" value="1"/>
</dbReference>
<evidence type="ECO:0000313" key="7">
    <source>
        <dbReference type="Proteomes" id="UP000534306"/>
    </source>
</evidence>
<dbReference type="Pfam" id="PF05576">
    <property type="entry name" value="Peptidase_S37"/>
    <property type="match status" value="1"/>
</dbReference>
<dbReference type="EMBL" id="JACHKF010000001">
    <property type="protein sequence ID" value="MBB6566970.1"/>
    <property type="molecule type" value="Genomic_DNA"/>
</dbReference>
<feature type="chain" id="PRO_5036406770" evidence="4">
    <location>
        <begin position="23"/>
        <end position="430"/>
    </location>
</feature>
<dbReference type="Proteomes" id="UP000553957">
    <property type="component" value="Unassembled WGS sequence"/>
</dbReference>
<dbReference type="InterPro" id="IPR008761">
    <property type="entry name" value="Peptidase_S37"/>
</dbReference>
<keyword evidence="7" id="KW-1185">Reference proteome</keyword>
<evidence type="ECO:0000313" key="5">
    <source>
        <dbReference type="EMBL" id="MBB6566970.1"/>
    </source>
</evidence>
<evidence type="ECO:0000313" key="8">
    <source>
        <dbReference type="Proteomes" id="UP000553957"/>
    </source>
</evidence>
<proteinExistence type="predicted"/>
<sequence>MRSVRFLVVLGLLLSPTVPATAADSVAVVRAKLEKIAGLRIESGRLMNGRPFFVLRYAQPADHDKLQGERFEQRITLWHKGFDRPTVLHTTGYEGVAGAFAAEPTRLVEGNQLNVEQRFFAGSTPASKDWSTLDIRQAATDHHRIVEAFKTVYAAKWLSTGASKGGMTSVYHRRFYPADVDATVAYVAPQDVVNQQDTYVDFIQRAGADETCNESLRTLQRNALYRRATLLPMLVARGEKYTTAYGSADRAFEAAVLETPFKFWQYKTPASCARIPGRTATDQQLFTFIDQIADFTSYSDAGIEPYRAYFYQASGQLNWPDVSSGTTWLKGLLHYPEAAAAPATIPNPPPHDDQAMADVDRWVRSAATRMLFVYGENDPWSAEKFEPGPGSKDCHWFTVPAGNHAAAIADLPAAQRAAATDLLKDWVSAP</sequence>
<accession>A0A7Y4L5F6</accession>
<dbReference type="RefSeq" id="WP_171677938.1">
    <property type="nucleotide sequence ID" value="NZ_BAAAGT010000008.1"/>
</dbReference>
<evidence type="ECO:0000313" key="6">
    <source>
        <dbReference type="EMBL" id="NOL44692.1"/>
    </source>
</evidence>
<dbReference type="PANTHER" id="PTHR11010">
    <property type="entry name" value="PROTEASE S28 PRO-X CARBOXYPEPTIDASE-RELATED"/>
    <property type="match status" value="1"/>
</dbReference>
<evidence type="ECO:0000256" key="3">
    <source>
        <dbReference type="ARBA" id="ARBA00022801"/>
    </source>
</evidence>
<dbReference type="GO" id="GO:0008239">
    <property type="term" value="F:dipeptidyl-peptidase activity"/>
    <property type="evidence" value="ECO:0007669"/>
    <property type="project" value="TreeGrafter"/>
</dbReference>